<dbReference type="Pfam" id="PF13464">
    <property type="entry name" value="RodZ_C"/>
    <property type="match status" value="1"/>
</dbReference>
<dbReference type="Proteomes" id="UP001303902">
    <property type="component" value="Chromosome"/>
</dbReference>
<evidence type="ECO:0000313" key="5">
    <source>
        <dbReference type="Proteomes" id="UP001303902"/>
    </source>
</evidence>
<dbReference type="RefSeq" id="WP_317964850.1">
    <property type="nucleotide sequence ID" value="NZ_CP129118.1"/>
</dbReference>
<dbReference type="InterPro" id="IPR050400">
    <property type="entry name" value="Bact_Cytoskel_RodZ"/>
</dbReference>
<organism evidence="4 5">
    <name type="scientific">Sporosarcina oncorhynchi</name>
    <dbReference type="NCBI Taxonomy" id="3056444"/>
    <lineage>
        <taxon>Bacteria</taxon>
        <taxon>Bacillati</taxon>
        <taxon>Bacillota</taxon>
        <taxon>Bacilli</taxon>
        <taxon>Bacillales</taxon>
        <taxon>Caryophanaceae</taxon>
        <taxon>Sporosarcina</taxon>
    </lineage>
</organism>
<evidence type="ECO:0000256" key="2">
    <source>
        <dbReference type="SAM" id="Phobius"/>
    </source>
</evidence>
<keyword evidence="2" id="KW-0812">Transmembrane</keyword>
<gene>
    <name evidence="4" type="ORF">QWT69_08815</name>
</gene>
<keyword evidence="2" id="KW-0472">Membrane</keyword>
<keyword evidence="2" id="KW-1133">Transmembrane helix</keyword>
<evidence type="ECO:0000256" key="1">
    <source>
        <dbReference type="SAM" id="MobiDB-lite"/>
    </source>
</evidence>
<reference evidence="4 5" key="1">
    <citation type="submission" date="2023-06" db="EMBL/GenBank/DDBJ databases">
        <title>Sporosarcina sp. nov., isolated from Korean tranditional fermented seafood 'Jeotgal'.</title>
        <authorList>
            <person name="Yang A.I."/>
            <person name="Shin N.-R."/>
        </authorList>
    </citation>
    <scope>NUCLEOTIDE SEQUENCE [LARGE SCALE GENOMIC DNA]</scope>
    <source>
        <strain evidence="4 5">T2O-4</strain>
    </source>
</reference>
<sequence>MDDLQSITKIQKRYLSGIENEDYSMMPGSFYVRAFIKQYSEAVGLDADEMLSLYKESAKDSSLEDESAQIVPPMNRRSGLKNNSSLNEAIPKIIVALFIIVIIVVAWVLWQQSGSSNKNLTDLEPEQPLTMDNNQPPKGTPDGTEDDTEIGEEEPEPDPEPVEEVKEQVLTFENSSGEDSTYTLTDAEEFKLKIVIAGETWIAVTDENRKERTEKATVYNAGDSMEMDVTDAQFVRIRVGRTHNTEIYVNDEKLEYSSDRTTQNIIIEYEK</sequence>
<dbReference type="PANTHER" id="PTHR34475">
    <property type="match status" value="1"/>
</dbReference>
<feature type="region of interest" description="Disordered" evidence="1">
    <location>
        <begin position="118"/>
        <end position="165"/>
    </location>
</feature>
<proteinExistence type="predicted"/>
<name>A0ABZ0L1I7_9BACL</name>
<dbReference type="EMBL" id="CP129118">
    <property type="protein sequence ID" value="WOV86057.1"/>
    <property type="molecule type" value="Genomic_DNA"/>
</dbReference>
<dbReference type="PANTHER" id="PTHR34475:SF1">
    <property type="entry name" value="CYTOSKELETON PROTEIN RODZ"/>
    <property type="match status" value="1"/>
</dbReference>
<protein>
    <submittedName>
        <fullName evidence="4">Helix-turn-helix domain-containing protein</fullName>
    </submittedName>
</protein>
<dbReference type="Pfam" id="PF13413">
    <property type="entry name" value="HTH_25"/>
    <property type="match status" value="1"/>
</dbReference>
<evidence type="ECO:0000313" key="4">
    <source>
        <dbReference type="EMBL" id="WOV86057.1"/>
    </source>
</evidence>
<dbReference type="Gene3D" id="1.10.260.40">
    <property type="entry name" value="lambda repressor-like DNA-binding domains"/>
    <property type="match status" value="1"/>
</dbReference>
<feature type="domain" description="Cytoskeleton protein RodZ-like C-terminal" evidence="3">
    <location>
        <begin position="194"/>
        <end position="260"/>
    </location>
</feature>
<keyword evidence="5" id="KW-1185">Reference proteome</keyword>
<feature type="transmembrane region" description="Helical" evidence="2">
    <location>
        <begin position="89"/>
        <end position="110"/>
    </location>
</feature>
<dbReference type="InterPro" id="IPR025194">
    <property type="entry name" value="RodZ-like_C"/>
</dbReference>
<dbReference type="InterPro" id="IPR010982">
    <property type="entry name" value="Lambda_DNA-bd_dom_sf"/>
</dbReference>
<feature type="compositionally biased region" description="Acidic residues" evidence="1">
    <location>
        <begin position="143"/>
        <end position="162"/>
    </location>
</feature>
<accession>A0ABZ0L1I7</accession>
<evidence type="ECO:0000259" key="3">
    <source>
        <dbReference type="Pfam" id="PF13464"/>
    </source>
</evidence>